<dbReference type="Pfam" id="PF08803">
    <property type="entry name" value="ydhR"/>
    <property type="match status" value="2"/>
</dbReference>
<evidence type="ECO:0000313" key="1">
    <source>
        <dbReference type="EMBL" id="SVC45338.1"/>
    </source>
</evidence>
<accession>A0A382M9R8</accession>
<dbReference type="Gene3D" id="3.30.70.100">
    <property type="match status" value="2"/>
</dbReference>
<protein>
    <recommendedName>
        <fullName evidence="2">ABM domain-containing protein</fullName>
    </recommendedName>
</protein>
<gene>
    <name evidence="1" type="ORF">METZ01_LOCUS298192</name>
</gene>
<proteinExistence type="predicted"/>
<name>A0A382M9R8_9ZZZZ</name>
<dbReference type="AlphaFoldDB" id="A0A382M9R8"/>
<dbReference type="SUPFAM" id="SSF54909">
    <property type="entry name" value="Dimeric alpha+beta barrel"/>
    <property type="match status" value="2"/>
</dbReference>
<reference evidence="1" key="1">
    <citation type="submission" date="2018-05" db="EMBL/GenBank/DDBJ databases">
        <authorList>
            <person name="Lanie J.A."/>
            <person name="Ng W.-L."/>
            <person name="Kazmierczak K.M."/>
            <person name="Andrzejewski T.M."/>
            <person name="Davidsen T.M."/>
            <person name="Wayne K.J."/>
            <person name="Tettelin H."/>
            <person name="Glass J.I."/>
            <person name="Rusch D."/>
            <person name="Podicherti R."/>
            <person name="Tsui H.-C.T."/>
            <person name="Winkler M.E."/>
        </authorList>
    </citation>
    <scope>NUCLEOTIDE SEQUENCE</scope>
</reference>
<dbReference type="InterPro" id="IPR011008">
    <property type="entry name" value="Dimeric_a/b-barrel"/>
</dbReference>
<dbReference type="PROSITE" id="PS51257">
    <property type="entry name" value="PROKAR_LIPOPROTEIN"/>
    <property type="match status" value="1"/>
</dbReference>
<dbReference type="PANTHER" id="PTHR39169:SF1">
    <property type="entry name" value="MONOOXYGENASE YDHR-RELATED"/>
    <property type="match status" value="1"/>
</dbReference>
<sequence length="253" mass="27443">MLKMNKKSVWPVAIIFSVGLMVFQSCAAPSPQVTTTVQKEKPMSNTNYIQVVNFNLEGITHDDFMGVAESVAPNFAPLPGLISKVWLSDKANNTYGGIYSWASGEVCATYRSGELYAGALATNPNFVNLLDDGFDILAGPSSVTGNLMDQTPKYIQVVNFNLEGITHDDFMGVAESVAPNFASLPGLISKVWLSDKANNTYGGIYSWESQEACATYRNGELYAGALATNPNFVNLLDNGFDVLEKPSKITHMK</sequence>
<evidence type="ECO:0008006" key="2">
    <source>
        <dbReference type="Google" id="ProtNLM"/>
    </source>
</evidence>
<dbReference type="EMBL" id="UINC01092063">
    <property type="protein sequence ID" value="SVC45338.1"/>
    <property type="molecule type" value="Genomic_DNA"/>
</dbReference>
<dbReference type="InterPro" id="IPR014910">
    <property type="entry name" value="YdhR"/>
</dbReference>
<organism evidence="1">
    <name type="scientific">marine metagenome</name>
    <dbReference type="NCBI Taxonomy" id="408172"/>
    <lineage>
        <taxon>unclassified sequences</taxon>
        <taxon>metagenomes</taxon>
        <taxon>ecological metagenomes</taxon>
    </lineage>
</organism>
<dbReference type="PANTHER" id="PTHR39169">
    <property type="match status" value="1"/>
</dbReference>